<dbReference type="EMBL" id="BART01019729">
    <property type="protein sequence ID" value="GAG95514.1"/>
    <property type="molecule type" value="Genomic_DNA"/>
</dbReference>
<reference evidence="2" key="1">
    <citation type="journal article" date="2014" name="Front. Microbiol.">
        <title>High frequency of phylogenetically diverse reductive dehalogenase-homologous genes in deep subseafloor sedimentary metagenomes.</title>
        <authorList>
            <person name="Kawai M."/>
            <person name="Futagami T."/>
            <person name="Toyoda A."/>
            <person name="Takaki Y."/>
            <person name="Nishi S."/>
            <person name="Hori S."/>
            <person name="Arai W."/>
            <person name="Tsubouchi T."/>
            <person name="Morono Y."/>
            <person name="Uchiyama I."/>
            <person name="Ito T."/>
            <person name="Fujiyama A."/>
            <person name="Inagaki F."/>
            <person name="Takami H."/>
        </authorList>
    </citation>
    <scope>NUCLEOTIDE SEQUENCE</scope>
    <source>
        <strain evidence="2">Expedition CK06-06</strain>
    </source>
</reference>
<organism evidence="2">
    <name type="scientific">marine sediment metagenome</name>
    <dbReference type="NCBI Taxonomy" id="412755"/>
    <lineage>
        <taxon>unclassified sequences</taxon>
        <taxon>metagenomes</taxon>
        <taxon>ecological metagenomes</taxon>
    </lineage>
</organism>
<comment type="caution">
    <text evidence="2">The sequence shown here is derived from an EMBL/GenBank/DDBJ whole genome shotgun (WGS) entry which is preliminary data.</text>
</comment>
<proteinExistence type="predicted"/>
<feature type="non-terminal residue" evidence="2">
    <location>
        <position position="100"/>
    </location>
</feature>
<feature type="region of interest" description="Disordered" evidence="1">
    <location>
        <begin position="1"/>
        <end position="100"/>
    </location>
</feature>
<sequence length="100" mass="11542">MKKFMGQPVIMPSIQPNEEELEPNEDQNKAQQIYSPRANSNVKQSNINNDKGKEEEEQKEIEKEKEEEKEDIVEKNDDNKDNGNDNDNRYGIISSTSSRA</sequence>
<feature type="compositionally biased region" description="Polar residues" evidence="1">
    <location>
        <begin position="29"/>
        <end position="47"/>
    </location>
</feature>
<evidence type="ECO:0000256" key="1">
    <source>
        <dbReference type="SAM" id="MobiDB-lite"/>
    </source>
</evidence>
<gene>
    <name evidence="2" type="ORF">S01H4_36840</name>
</gene>
<name>X1BHY8_9ZZZZ</name>
<evidence type="ECO:0000313" key="2">
    <source>
        <dbReference type="EMBL" id="GAG95514.1"/>
    </source>
</evidence>
<feature type="compositionally biased region" description="Basic and acidic residues" evidence="1">
    <location>
        <begin position="50"/>
        <end position="88"/>
    </location>
</feature>
<accession>X1BHY8</accession>
<dbReference type="AlphaFoldDB" id="X1BHY8"/>
<protein>
    <submittedName>
        <fullName evidence="2">Uncharacterized protein</fullName>
    </submittedName>
</protein>